<feature type="domain" description="DUF985" evidence="1">
    <location>
        <begin position="7"/>
        <end position="141"/>
    </location>
</feature>
<evidence type="ECO:0000259" key="1">
    <source>
        <dbReference type="Pfam" id="PF06172"/>
    </source>
</evidence>
<dbReference type="PATRIC" id="fig|332950.4.peg.3200"/>
<evidence type="ECO:0000313" key="3">
    <source>
        <dbReference type="Proteomes" id="UP000095094"/>
    </source>
</evidence>
<proteinExistence type="predicted"/>
<protein>
    <submittedName>
        <fullName evidence="2">Cupin</fullName>
    </submittedName>
</protein>
<dbReference type="EMBL" id="MIJY01000045">
    <property type="protein sequence ID" value="OEG09213.1"/>
    <property type="molecule type" value="Genomic_DNA"/>
</dbReference>
<dbReference type="PANTHER" id="PTHR33387">
    <property type="entry name" value="RMLC-LIKE JELLY ROLL FOLD PROTEIN"/>
    <property type="match status" value="1"/>
</dbReference>
<dbReference type="PANTHER" id="PTHR33387:SF3">
    <property type="entry name" value="DUF985 DOMAIN-CONTAINING PROTEIN"/>
    <property type="match status" value="1"/>
</dbReference>
<organism evidence="2 3">
    <name type="scientific">Enterococcus termitis</name>
    <dbReference type="NCBI Taxonomy" id="332950"/>
    <lineage>
        <taxon>Bacteria</taxon>
        <taxon>Bacillati</taxon>
        <taxon>Bacillota</taxon>
        <taxon>Bacilli</taxon>
        <taxon>Lactobacillales</taxon>
        <taxon>Enterococcaceae</taxon>
        <taxon>Enterococcus</taxon>
    </lineage>
</organism>
<reference evidence="3" key="1">
    <citation type="submission" date="2016-09" db="EMBL/GenBank/DDBJ databases">
        <authorList>
            <person name="Gulvik C.A."/>
        </authorList>
    </citation>
    <scope>NUCLEOTIDE SEQUENCE [LARGE SCALE GENOMIC DNA]</scope>
    <source>
        <strain evidence="3">LMG 8895</strain>
    </source>
</reference>
<dbReference type="InterPro" id="IPR039935">
    <property type="entry name" value="YML079W-like"/>
</dbReference>
<dbReference type="OrthoDB" id="9798288at2"/>
<keyword evidence="3" id="KW-1185">Reference proteome</keyword>
<accession>A0A1E5G919</accession>
<name>A0A1E5G919_9ENTE</name>
<dbReference type="Proteomes" id="UP000095094">
    <property type="component" value="Unassembled WGS sequence"/>
</dbReference>
<dbReference type="CDD" id="cd06121">
    <property type="entry name" value="cupin_YML079wp"/>
    <property type="match status" value="1"/>
</dbReference>
<dbReference type="AlphaFoldDB" id="A0A1E5G919"/>
<dbReference type="SUPFAM" id="SSF51182">
    <property type="entry name" value="RmlC-like cupins"/>
    <property type="match status" value="1"/>
</dbReference>
<sequence length="168" mass="19514">MEKSQNYWIEQLGLEPHPEGGYFKQLLCSEEIIQTAPNEKRPYYTSIHFLLTDESPSHFHRLKSDEVWYYHTGSSLCVHLLHPNGHYETIRLGNDIERGEVLQAVVPKNTIFGSTVDKANDFALVSCMVSPGFDYQDFELFTKEQLYSAYPAHRDIIDRLAYDRLPDQ</sequence>
<gene>
    <name evidence="2" type="ORF">BCR25_11645</name>
</gene>
<evidence type="ECO:0000313" key="2">
    <source>
        <dbReference type="EMBL" id="OEG09213.1"/>
    </source>
</evidence>
<dbReference type="RefSeq" id="WP_069664902.1">
    <property type="nucleotide sequence ID" value="NZ_JBHUJJ010000001.1"/>
</dbReference>
<dbReference type="InterPro" id="IPR009327">
    <property type="entry name" value="Cupin_DUF985"/>
</dbReference>
<dbReference type="Pfam" id="PF06172">
    <property type="entry name" value="Cupin_5"/>
    <property type="match status" value="1"/>
</dbReference>
<dbReference type="Gene3D" id="2.60.120.10">
    <property type="entry name" value="Jelly Rolls"/>
    <property type="match status" value="1"/>
</dbReference>
<comment type="caution">
    <text evidence="2">The sequence shown here is derived from an EMBL/GenBank/DDBJ whole genome shotgun (WGS) entry which is preliminary data.</text>
</comment>
<dbReference type="InterPro" id="IPR011051">
    <property type="entry name" value="RmlC_Cupin_sf"/>
</dbReference>
<dbReference type="InterPro" id="IPR014710">
    <property type="entry name" value="RmlC-like_jellyroll"/>
</dbReference>